<organism evidence="2 3">
    <name type="scientific">Stylophora pistillata</name>
    <name type="common">Smooth cauliflower coral</name>
    <dbReference type="NCBI Taxonomy" id="50429"/>
    <lineage>
        <taxon>Eukaryota</taxon>
        <taxon>Metazoa</taxon>
        <taxon>Cnidaria</taxon>
        <taxon>Anthozoa</taxon>
        <taxon>Hexacorallia</taxon>
        <taxon>Scleractinia</taxon>
        <taxon>Astrocoeniina</taxon>
        <taxon>Pocilloporidae</taxon>
        <taxon>Stylophora</taxon>
    </lineage>
</organism>
<evidence type="ECO:0000259" key="1">
    <source>
        <dbReference type="PROSITE" id="PS50878"/>
    </source>
</evidence>
<keyword evidence="3" id="KW-1185">Reference proteome</keyword>
<reference evidence="3" key="1">
    <citation type="journal article" date="2017" name="bioRxiv">
        <title>Comparative analysis of the genomes of Stylophora pistillata and Acropora digitifera provides evidence for extensive differences between species of corals.</title>
        <authorList>
            <person name="Voolstra C.R."/>
            <person name="Li Y."/>
            <person name="Liew Y.J."/>
            <person name="Baumgarten S."/>
            <person name="Zoccola D."/>
            <person name="Flot J.-F."/>
            <person name="Tambutte S."/>
            <person name="Allemand D."/>
            <person name="Aranda M."/>
        </authorList>
    </citation>
    <scope>NUCLEOTIDE SEQUENCE [LARGE SCALE GENOMIC DNA]</scope>
</reference>
<dbReference type="Pfam" id="PF00078">
    <property type="entry name" value="RVT_1"/>
    <property type="match status" value="1"/>
</dbReference>
<dbReference type="PROSITE" id="PS50878">
    <property type="entry name" value="RT_POL"/>
    <property type="match status" value="1"/>
</dbReference>
<keyword evidence="2" id="KW-0808">Transferase</keyword>
<name>A0A2B4R782_STYPI</name>
<dbReference type="PANTHER" id="PTHR33332">
    <property type="entry name" value="REVERSE TRANSCRIPTASE DOMAIN-CONTAINING PROTEIN"/>
    <property type="match status" value="1"/>
</dbReference>
<sequence>MSRPQSTRVFDVFNKKKKMAACRVKTVRLIPEQIYLLLDTVLDILKKEQCIEERIILDTTEADISQPEDPEVDKDPIYVEKKKQALTAVRKVLSNILPDLDCTVCCKKTVTIANLYFLDSNSIIHHSQSGNRRHHSTETALLHYTDELLKSMDDKKISVIVLLDMSKAFDSIRHDLLINKLHKLGVSFATCSWFLSYVSQLTQVVKIENSLSEPLPLKAGVPQGSILGPMLFTLYVNDLLQVPKHCRALRYVDDTKVFMALPSSQLLEAVAAVNQDLRDISSWCCAHSLLINPDKTN</sequence>
<dbReference type="OrthoDB" id="5986873at2759"/>
<protein>
    <submittedName>
        <fullName evidence="2">Putative RNA-directed DNA polymerase from transposon BS</fullName>
    </submittedName>
</protein>
<evidence type="ECO:0000313" key="2">
    <source>
        <dbReference type="EMBL" id="PFX13026.1"/>
    </source>
</evidence>
<dbReference type="SUPFAM" id="SSF56672">
    <property type="entry name" value="DNA/RNA polymerases"/>
    <property type="match status" value="1"/>
</dbReference>
<dbReference type="EMBL" id="LSMT01001096">
    <property type="protein sequence ID" value="PFX13026.1"/>
    <property type="molecule type" value="Genomic_DNA"/>
</dbReference>
<keyword evidence="2" id="KW-0548">Nucleotidyltransferase</keyword>
<evidence type="ECO:0000313" key="3">
    <source>
        <dbReference type="Proteomes" id="UP000225706"/>
    </source>
</evidence>
<dbReference type="Proteomes" id="UP000225706">
    <property type="component" value="Unassembled WGS sequence"/>
</dbReference>
<accession>A0A2B4R782</accession>
<keyword evidence="2" id="KW-0695">RNA-directed DNA polymerase</keyword>
<feature type="domain" description="Reverse transcriptase" evidence="1">
    <location>
        <begin position="1"/>
        <end position="297"/>
    </location>
</feature>
<dbReference type="GO" id="GO:0003964">
    <property type="term" value="F:RNA-directed DNA polymerase activity"/>
    <property type="evidence" value="ECO:0007669"/>
    <property type="project" value="UniProtKB-KW"/>
</dbReference>
<dbReference type="InterPro" id="IPR043502">
    <property type="entry name" value="DNA/RNA_pol_sf"/>
</dbReference>
<comment type="caution">
    <text evidence="2">The sequence shown here is derived from an EMBL/GenBank/DDBJ whole genome shotgun (WGS) entry which is preliminary data.</text>
</comment>
<dbReference type="STRING" id="50429.A0A2B4R782"/>
<gene>
    <name evidence="2" type="primary">RTase</name>
    <name evidence="2" type="ORF">AWC38_SpisGene22934</name>
</gene>
<proteinExistence type="predicted"/>
<dbReference type="InterPro" id="IPR000477">
    <property type="entry name" value="RT_dom"/>
</dbReference>
<dbReference type="AlphaFoldDB" id="A0A2B4R782"/>